<accession>A0ABS1R8N8</accession>
<comment type="caution">
    <text evidence="1">The sequence shown here is derived from an EMBL/GenBank/DDBJ whole genome shotgun (WGS) entry which is preliminary data.</text>
</comment>
<evidence type="ECO:0000313" key="2">
    <source>
        <dbReference type="Proteomes" id="UP000625283"/>
    </source>
</evidence>
<gene>
    <name evidence="1" type="ORF">JKG61_20125</name>
</gene>
<dbReference type="Proteomes" id="UP000625283">
    <property type="component" value="Unassembled WGS sequence"/>
</dbReference>
<keyword evidence="2" id="KW-1185">Reference proteome</keyword>
<name>A0ABS1R8N8_9SPHI</name>
<dbReference type="InterPro" id="IPR032578">
    <property type="entry name" value="DUF4919"/>
</dbReference>
<dbReference type="RefSeq" id="WP_202104810.1">
    <property type="nucleotide sequence ID" value="NZ_JAERTY010000012.1"/>
</dbReference>
<sequence>MRLLIAQEMLKVDYEEIERRVQDKNKESYYPKLLKRYNAFDKTLTPEEYMLIYYGFSFQNTYLSAQNADGKLSDIAESKDYKRLIAESKRVLQINPVSLTANNLMALALFETGKAEDGLKYQNRYRAIRKTIATSGDGLSCETALKVIFISDEYNMLYSYFDVEKIHAQKLVGLCDYFEVVPTQYLQAKDIYFDISRKLIATQKRLDGN</sequence>
<reference evidence="1 2" key="1">
    <citation type="submission" date="2021-01" db="EMBL/GenBank/DDBJ databases">
        <title>C459-1 draft genome sequence.</title>
        <authorList>
            <person name="Zhang X.-F."/>
        </authorList>
    </citation>
    <scope>NUCLEOTIDE SEQUENCE [LARGE SCALE GENOMIC DNA]</scope>
    <source>
        <strain evidence="2">C459-1</strain>
    </source>
</reference>
<proteinExistence type="predicted"/>
<dbReference type="EMBL" id="JAERTY010000012">
    <property type="protein sequence ID" value="MBL1411077.1"/>
    <property type="molecule type" value="Genomic_DNA"/>
</dbReference>
<dbReference type="Pfam" id="PF16266">
    <property type="entry name" value="DUF4919"/>
    <property type="match status" value="1"/>
</dbReference>
<evidence type="ECO:0000313" key="1">
    <source>
        <dbReference type="EMBL" id="MBL1411077.1"/>
    </source>
</evidence>
<organism evidence="1 2">
    <name type="scientific">Sphingobacterium faecale</name>
    <dbReference type="NCBI Taxonomy" id="2803775"/>
    <lineage>
        <taxon>Bacteria</taxon>
        <taxon>Pseudomonadati</taxon>
        <taxon>Bacteroidota</taxon>
        <taxon>Sphingobacteriia</taxon>
        <taxon>Sphingobacteriales</taxon>
        <taxon>Sphingobacteriaceae</taxon>
        <taxon>Sphingobacterium</taxon>
    </lineage>
</organism>
<protein>
    <submittedName>
        <fullName evidence="1">DUF4919 domain-containing protein</fullName>
    </submittedName>
</protein>